<feature type="compositionally biased region" description="Low complexity" evidence="1">
    <location>
        <begin position="665"/>
        <end position="678"/>
    </location>
</feature>
<dbReference type="InterPro" id="IPR055437">
    <property type="entry name" value="TMEM131L_Ig_5"/>
</dbReference>
<accession>A0AAN8ZT82</accession>
<evidence type="ECO:0000313" key="6">
    <source>
        <dbReference type="Proteomes" id="UP001381693"/>
    </source>
</evidence>
<dbReference type="InterPro" id="IPR055436">
    <property type="entry name" value="Ig_TMEM131L_4"/>
</dbReference>
<feature type="region of interest" description="Disordered" evidence="1">
    <location>
        <begin position="484"/>
        <end position="504"/>
    </location>
</feature>
<dbReference type="Pfam" id="PF24499">
    <property type="entry name" value="Ig_TMEM131L_4"/>
    <property type="match status" value="1"/>
</dbReference>
<protein>
    <recommendedName>
        <fullName evidence="7">Transmembrane protein 131</fullName>
    </recommendedName>
</protein>
<dbReference type="Gene3D" id="2.60.40.10">
    <property type="entry name" value="Immunoglobulins"/>
    <property type="match status" value="1"/>
</dbReference>
<dbReference type="EMBL" id="JAXCGZ010022880">
    <property type="protein sequence ID" value="KAK7021786.1"/>
    <property type="molecule type" value="Genomic_DNA"/>
</dbReference>
<feature type="region of interest" description="Disordered" evidence="1">
    <location>
        <begin position="824"/>
        <end position="875"/>
    </location>
</feature>
<gene>
    <name evidence="5" type="ORF">SK128_004918</name>
</gene>
<reference evidence="5 6" key="1">
    <citation type="submission" date="2023-11" db="EMBL/GenBank/DDBJ databases">
        <title>Halocaridina rubra genome assembly.</title>
        <authorList>
            <person name="Smith C."/>
        </authorList>
    </citation>
    <scope>NUCLEOTIDE SEQUENCE [LARGE SCALE GENOMIC DNA]</scope>
    <source>
        <strain evidence="5">EP-1</strain>
        <tissue evidence="5">Whole</tissue>
    </source>
</reference>
<feature type="domain" description="TMEM131L fifth Ig-like" evidence="4">
    <location>
        <begin position="169"/>
        <end position="234"/>
    </location>
</feature>
<evidence type="ECO:0000259" key="3">
    <source>
        <dbReference type="Pfam" id="PF24499"/>
    </source>
</evidence>
<keyword evidence="2" id="KW-0472">Membrane</keyword>
<evidence type="ECO:0000256" key="2">
    <source>
        <dbReference type="SAM" id="Phobius"/>
    </source>
</evidence>
<feature type="region of interest" description="Disordered" evidence="1">
    <location>
        <begin position="973"/>
        <end position="996"/>
    </location>
</feature>
<feature type="compositionally biased region" description="Polar residues" evidence="1">
    <location>
        <begin position="687"/>
        <end position="708"/>
    </location>
</feature>
<feature type="region of interest" description="Disordered" evidence="1">
    <location>
        <begin position="528"/>
        <end position="605"/>
    </location>
</feature>
<dbReference type="InterPro" id="IPR039877">
    <property type="entry name" value="TMEM131-like"/>
</dbReference>
<keyword evidence="2" id="KW-0812">Transmembrane</keyword>
<dbReference type="AlphaFoldDB" id="A0AAN8ZT82"/>
<feature type="compositionally biased region" description="Low complexity" evidence="1">
    <location>
        <begin position="448"/>
        <end position="459"/>
    </location>
</feature>
<organism evidence="5 6">
    <name type="scientific">Halocaridina rubra</name>
    <name type="common">Hawaiian red shrimp</name>
    <dbReference type="NCBI Taxonomy" id="373956"/>
    <lineage>
        <taxon>Eukaryota</taxon>
        <taxon>Metazoa</taxon>
        <taxon>Ecdysozoa</taxon>
        <taxon>Arthropoda</taxon>
        <taxon>Crustacea</taxon>
        <taxon>Multicrustacea</taxon>
        <taxon>Malacostraca</taxon>
        <taxon>Eumalacostraca</taxon>
        <taxon>Eucarida</taxon>
        <taxon>Decapoda</taxon>
        <taxon>Pleocyemata</taxon>
        <taxon>Caridea</taxon>
        <taxon>Atyoidea</taxon>
        <taxon>Atyidae</taxon>
        <taxon>Halocaridina</taxon>
    </lineage>
</organism>
<feature type="transmembrane region" description="Helical" evidence="2">
    <location>
        <begin position="283"/>
        <end position="305"/>
    </location>
</feature>
<dbReference type="Proteomes" id="UP001381693">
    <property type="component" value="Unassembled WGS sequence"/>
</dbReference>
<feature type="compositionally biased region" description="Polar residues" evidence="1">
    <location>
        <begin position="927"/>
        <end position="955"/>
    </location>
</feature>
<name>A0AAN8ZT82_HALRR</name>
<feature type="non-terminal residue" evidence="5">
    <location>
        <position position="1"/>
    </location>
</feature>
<feature type="region of interest" description="Disordered" evidence="1">
    <location>
        <begin position="927"/>
        <end position="961"/>
    </location>
</feature>
<dbReference type="PANTHER" id="PTHR22050">
    <property type="entry name" value="RW1 PROTEIN HOMOLOG"/>
    <property type="match status" value="1"/>
</dbReference>
<feature type="compositionally biased region" description="Polar residues" evidence="1">
    <location>
        <begin position="401"/>
        <end position="412"/>
    </location>
</feature>
<feature type="region of interest" description="Disordered" evidence="1">
    <location>
        <begin position="435"/>
        <end position="459"/>
    </location>
</feature>
<evidence type="ECO:0000256" key="1">
    <source>
        <dbReference type="SAM" id="MobiDB-lite"/>
    </source>
</evidence>
<evidence type="ECO:0008006" key="7">
    <source>
        <dbReference type="Google" id="ProtNLM"/>
    </source>
</evidence>
<keyword evidence="6" id="KW-1185">Reference proteome</keyword>
<dbReference type="GO" id="GO:0016020">
    <property type="term" value="C:membrane"/>
    <property type="evidence" value="ECO:0007669"/>
    <property type="project" value="TreeGrafter"/>
</dbReference>
<feature type="compositionally biased region" description="Low complexity" evidence="1">
    <location>
        <begin position="537"/>
        <end position="546"/>
    </location>
</feature>
<dbReference type="Pfam" id="PF24501">
    <property type="entry name" value="Ig_TMEM131L_5"/>
    <property type="match status" value="1"/>
</dbReference>
<dbReference type="PANTHER" id="PTHR22050:SF0">
    <property type="entry name" value="TRANSMEMBRANE PROTEIN 131 HOMOLOG"/>
    <property type="match status" value="1"/>
</dbReference>
<feature type="compositionally biased region" description="Polar residues" evidence="1">
    <location>
        <begin position="973"/>
        <end position="985"/>
    </location>
</feature>
<comment type="caution">
    <text evidence="5">The sequence shown here is derived from an EMBL/GenBank/DDBJ whole genome shotgun (WGS) entry which is preliminary data.</text>
</comment>
<feature type="region of interest" description="Disordered" evidence="1">
    <location>
        <begin position="645"/>
        <end position="720"/>
    </location>
</feature>
<evidence type="ECO:0000313" key="5">
    <source>
        <dbReference type="EMBL" id="KAK7021786.1"/>
    </source>
</evidence>
<sequence length="996" mass="108662">LPKGHTVTGEDSGSTQNDVFTLVDAESIGIGMTKTGKSTLPPAPELTSGLAQHRRALEEQFKTRVAKDSIALILEPGVQVKLRLSFTPPDDKMHSSVLLVRNNLTVIDAMLIQGRGGRGFLKFGNRKPGSATPLAFNIGAKHLKDCDNTRSSKYYQPNFTVKRTFTARNTGELPVQVWGFNINDLPCEGYGFKVLNCEGFELAPNASHKVDIAFTPDFTLSKVQQRLVIQTNLGLVDNSDDMQQRIWKTDEPGKVEYSLVATIPTHLLGQCGCAVPRPSWEPLIYYVVIPLMIAMLIGAIVFSILEADHILKTTLIAMTTSVPSNGHAPVFDKSKVFDLRTLSHTDSKGLTIKNGYANGHTPVENMKLSHPLGSSKKMSSMGDIMANGRKSFSGPTPPKRVSNNLSTNSSTKPKYPKQSDFKSCLNSGDTYTVSDNYASQTQSKNKNKSSNLKVNNNISNNTKASESLSWTRFFSRAVGKKDTVPDNSVYSSVKKSSSYDKEDSAILKQSVGTETDLQFVETKLRRRIKQNNEEETSSTTTESSNTDDLSVSERDTPSSKSSDILSFNQSGKSKKQKSKSKGSNKSKTQNTQSMQSHNDDEGFEISTKVKGLKRCKEMQSGRTFGGDIYQPNTLELPYTLKPIRHREADRDKENHKSPRTSVLKSTESSESVGSGRSSPTPWEDTRQPSLDSLSDIPTPNFTVTHPKPQTQPQPLAPRESSYSAIVLGTDKQKTKVTQIAKVPPEVKRVEKPIPVGVIGQKVTSNNNVGNMNNTCLQGIGSPVTCAPITSNANSSLFTIPDNNFSHQLKDDNYSRSLYSGYGDSSSLSTSPGSNSIHSWDPKTLSAPSGLRPPPGLAQSRDPQHGSVTDDDWSHYNRSNLQMGGSLWPDGHNYNSESMSMGSGNTAPASSLWDSFYNIWSPPFWSSNEGASGQHSQSSPWGTTSLPPQQPTSGINDASGAVSKGLGFDPFSSVTNIWSAPPNQVNDMWAPTSKKDM</sequence>
<feature type="domain" description="TMEM131L fourth Ig-like" evidence="3">
    <location>
        <begin position="53"/>
        <end position="116"/>
    </location>
</feature>
<feature type="compositionally biased region" description="Basic residues" evidence="1">
    <location>
        <begin position="572"/>
        <end position="584"/>
    </location>
</feature>
<feature type="compositionally biased region" description="Basic and acidic residues" evidence="1">
    <location>
        <begin position="645"/>
        <end position="656"/>
    </location>
</feature>
<proteinExistence type="predicted"/>
<feature type="compositionally biased region" description="Polar residues" evidence="1">
    <location>
        <begin position="558"/>
        <end position="567"/>
    </location>
</feature>
<feature type="compositionally biased region" description="Low complexity" evidence="1">
    <location>
        <begin position="824"/>
        <end position="835"/>
    </location>
</feature>
<keyword evidence="2" id="KW-1133">Transmembrane helix</keyword>
<evidence type="ECO:0000259" key="4">
    <source>
        <dbReference type="Pfam" id="PF24501"/>
    </source>
</evidence>
<feature type="region of interest" description="Disordered" evidence="1">
    <location>
        <begin position="361"/>
        <end position="422"/>
    </location>
</feature>
<dbReference type="InterPro" id="IPR013783">
    <property type="entry name" value="Ig-like_fold"/>
</dbReference>